<dbReference type="KEGG" id="dbr:Deba_2475"/>
<sequence>MRKVMLTVIAAACLAVAGLASGAAADELGNPVKLTPKGQFSLGVSVNYVFEQKNKDYDLNRKYGDGTSDIGHKEGKFKDDQFYLLSLTYGLTDWLGVFAQAGVVRGGKSSDKDKINGANWESSLDDQFVWGVGAKARAFKLDNGLTLDLAARYLRYDNRKVDDYTETNSGTKADAYWWVDEETDYWQVDLNAVVSRSWGPVTPYVGIGYSHSEADMTGRWRDKEYIGEYIDYEATIKNDQPFAALCGVDVALGQGLALYAQGSFVARTALSVGLSWSF</sequence>
<dbReference type="AlphaFoldDB" id="E1QJU2"/>
<reference evidence="2 3" key="1">
    <citation type="journal article" date="2010" name="Stand. Genomic Sci.">
        <title>Complete genome sequence of Desulfarculus baarsii type strain (2st14).</title>
        <authorList>
            <person name="Sun H."/>
            <person name="Spring S."/>
            <person name="Lapidus A."/>
            <person name="Davenport K."/>
            <person name="Del Rio T.G."/>
            <person name="Tice H."/>
            <person name="Nolan M."/>
            <person name="Copeland A."/>
            <person name="Cheng J.F."/>
            <person name="Lucas S."/>
            <person name="Tapia R."/>
            <person name="Goodwin L."/>
            <person name="Pitluck S."/>
            <person name="Ivanova N."/>
            <person name="Pagani I."/>
            <person name="Mavromatis K."/>
            <person name="Ovchinnikova G."/>
            <person name="Pati A."/>
            <person name="Chen A."/>
            <person name="Palaniappan K."/>
            <person name="Hauser L."/>
            <person name="Chang Y.J."/>
            <person name="Jeffries C.D."/>
            <person name="Detter J.C."/>
            <person name="Han C."/>
            <person name="Rohde M."/>
            <person name="Brambilla E."/>
            <person name="Goker M."/>
            <person name="Woyke T."/>
            <person name="Bristow J."/>
            <person name="Eisen J.A."/>
            <person name="Markowitz V."/>
            <person name="Hugenholtz P."/>
            <person name="Kyrpides N.C."/>
            <person name="Klenk H.P."/>
            <person name="Land M."/>
        </authorList>
    </citation>
    <scope>NUCLEOTIDE SEQUENCE [LARGE SCALE GENOMIC DNA]</scope>
    <source>
        <strain evidence="3">ATCC 33931 / DSM 2075 / LMG 7858 / VKM B-1802 / 2st14</strain>
    </source>
</reference>
<dbReference type="EMBL" id="CP002085">
    <property type="protein sequence ID" value="ADK85835.1"/>
    <property type="molecule type" value="Genomic_DNA"/>
</dbReference>
<feature type="chain" id="PRO_5003150245" description="Outer membrane protein beta-barrel domain-containing protein" evidence="1">
    <location>
        <begin position="26"/>
        <end position="278"/>
    </location>
</feature>
<dbReference type="Proteomes" id="UP000009047">
    <property type="component" value="Chromosome"/>
</dbReference>
<dbReference type="OrthoDB" id="5529330at2"/>
<dbReference type="eggNOG" id="COG3637">
    <property type="taxonomic scope" value="Bacteria"/>
</dbReference>
<protein>
    <recommendedName>
        <fullName evidence="4">Outer membrane protein beta-barrel domain-containing protein</fullName>
    </recommendedName>
</protein>
<evidence type="ECO:0008006" key="4">
    <source>
        <dbReference type="Google" id="ProtNLM"/>
    </source>
</evidence>
<dbReference type="SUPFAM" id="SSF56935">
    <property type="entry name" value="Porins"/>
    <property type="match status" value="1"/>
</dbReference>
<evidence type="ECO:0000313" key="3">
    <source>
        <dbReference type="Proteomes" id="UP000009047"/>
    </source>
</evidence>
<dbReference type="HOGENOM" id="CLU_1000129_0_0_7"/>
<keyword evidence="3" id="KW-1185">Reference proteome</keyword>
<proteinExistence type="predicted"/>
<keyword evidence="1" id="KW-0732">Signal</keyword>
<dbReference type="RefSeq" id="WP_013259274.1">
    <property type="nucleotide sequence ID" value="NC_014365.1"/>
</dbReference>
<gene>
    <name evidence="2" type="ordered locus">Deba_2475</name>
</gene>
<feature type="signal peptide" evidence="1">
    <location>
        <begin position="1"/>
        <end position="25"/>
    </location>
</feature>
<accession>E1QJU2</accession>
<organism evidence="2 3">
    <name type="scientific">Desulfarculus baarsii (strain ATCC 33931 / DSM 2075 / LMG 7858 / VKM B-1802 / 2st14)</name>
    <dbReference type="NCBI Taxonomy" id="644282"/>
    <lineage>
        <taxon>Bacteria</taxon>
        <taxon>Pseudomonadati</taxon>
        <taxon>Thermodesulfobacteriota</taxon>
        <taxon>Desulfarculia</taxon>
        <taxon>Desulfarculales</taxon>
        <taxon>Desulfarculaceae</taxon>
        <taxon>Desulfarculus</taxon>
    </lineage>
</organism>
<evidence type="ECO:0000256" key="1">
    <source>
        <dbReference type="SAM" id="SignalP"/>
    </source>
</evidence>
<evidence type="ECO:0000313" key="2">
    <source>
        <dbReference type="EMBL" id="ADK85835.1"/>
    </source>
</evidence>
<name>E1QJU2_DESB2</name>